<dbReference type="GO" id="GO:0005524">
    <property type="term" value="F:ATP binding"/>
    <property type="evidence" value="ECO:0007669"/>
    <property type="project" value="UniProtKB-UniRule"/>
</dbReference>
<evidence type="ECO:0000256" key="10">
    <source>
        <dbReference type="SAM" id="MobiDB-lite"/>
    </source>
</evidence>
<protein>
    <recommendedName>
        <fullName evidence="11">Protein kinase domain-containing protein</fullName>
    </recommendedName>
</protein>
<evidence type="ECO:0000256" key="1">
    <source>
        <dbReference type="ARBA" id="ARBA00022527"/>
    </source>
</evidence>
<keyword evidence="4" id="KW-0418">Kinase</keyword>
<feature type="compositionally biased region" description="Polar residues" evidence="10">
    <location>
        <begin position="507"/>
        <end position="519"/>
    </location>
</feature>
<dbReference type="InterPro" id="IPR017441">
    <property type="entry name" value="Protein_kinase_ATP_BS"/>
</dbReference>
<dbReference type="InterPro" id="IPR000719">
    <property type="entry name" value="Prot_kinase_dom"/>
</dbReference>
<dbReference type="SMART" id="SM00220">
    <property type="entry name" value="S_TKc"/>
    <property type="match status" value="1"/>
</dbReference>
<feature type="compositionally biased region" description="Gly residues" evidence="10">
    <location>
        <begin position="559"/>
        <end position="572"/>
    </location>
</feature>
<reference evidence="12 13" key="1">
    <citation type="submission" date="2014-11" db="EMBL/GenBank/DDBJ databases">
        <authorList>
            <person name="Zhu J."/>
            <person name="Qi W."/>
            <person name="Song R."/>
        </authorList>
    </citation>
    <scope>NUCLEOTIDE SEQUENCE [LARGE SCALE GENOMIC DNA]</scope>
</reference>
<evidence type="ECO:0000256" key="5">
    <source>
        <dbReference type="ARBA" id="ARBA00022840"/>
    </source>
</evidence>
<keyword evidence="3 7" id="KW-0547">Nucleotide-binding</keyword>
<dbReference type="InterPro" id="IPR011009">
    <property type="entry name" value="Kinase-like_dom_sf"/>
</dbReference>
<dbReference type="OMA" id="KFVCPLR"/>
<evidence type="ECO:0000259" key="11">
    <source>
        <dbReference type="PROSITE" id="PS50011"/>
    </source>
</evidence>
<feature type="compositionally biased region" description="Basic and acidic residues" evidence="10">
    <location>
        <begin position="545"/>
        <end position="558"/>
    </location>
</feature>
<feature type="binding site" evidence="7">
    <location>
        <position position="340"/>
    </location>
    <ligand>
        <name>ATP</name>
        <dbReference type="ChEBI" id="CHEBI:30616"/>
    </ligand>
</feature>
<gene>
    <name evidence="12" type="ORF">Vbra_18782</name>
</gene>
<dbReference type="PhylomeDB" id="A0A0G4GVT0"/>
<dbReference type="InterPro" id="IPR008271">
    <property type="entry name" value="Ser/Thr_kinase_AS"/>
</dbReference>
<evidence type="ECO:0000256" key="8">
    <source>
        <dbReference type="PIRSR" id="PIRSR630616-3"/>
    </source>
</evidence>
<evidence type="ECO:0000256" key="7">
    <source>
        <dbReference type="PIRSR" id="PIRSR630616-2"/>
    </source>
</evidence>
<proteinExistence type="predicted"/>
<organism evidence="12 13">
    <name type="scientific">Vitrella brassicaformis (strain CCMP3155)</name>
    <dbReference type="NCBI Taxonomy" id="1169540"/>
    <lineage>
        <taxon>Eukaryota</taxon>
        <taxon>Sar</taxon>
        <taxon>Alveolata</taxon>
        <taxon>Colpodellida</taxon>
        <taxon>Vitrellaceae</taxon>
        <taxon>Vitrella</taxon>
    </lineage>
</organism>
<dbReference type="Gene3D" id="3.30.200.20">
    <property type="entry name" value="Phosphorylase Kinase, domain 1"/>
    <property type="match status" value="1"/>
</dbReference>
<feature type="active site" description="Proton acceptor" evidence="6">
    <location>
        <position position="314"/>
    </location>
</feature>
<dbReference type="GO" id="GO:0004674">
    <property type="term" value="F:protein serine/threonine kinase activity"/>
    <property type="evidence" value="ECO:0007669"/>
    <property type="project" value="UniProtKB-KW"/>
</dbReference>
<sequence length="595" mass="66221">MLPESPVPAPHKHPPHGHPPPLLPLSYPYPVPLLPIHPVAQVFPPPTAAAARPAQAPLDDAQRQEARRRAYHYRPYPMLPLQMPPVSALCEAQARVHMMYHTVGVAALEAMRVGWEGDLASRCLTKVPEVFPREFEEELDVVRDCRGAPDVVGYGAYGVVLKGCRKRDASMCAIKVVELQPLIDRDMMKQLENEVTIQQSLDHHNVVRLHRVIKASIPDRLPSHQPPCGGMGDAAEQSMMMTSSLPTLPLQRPVAKWFLIMEWCDKGPFITFPSSTYCRYGDTRCLPAWLAGWYLGQALDGAAHIHDKGYTHADLKPDNFLLKRDGRQHMRPFPTLKITDFGWSAAVEQIRTDKCGTIEYMAPEILRGTPYTNNPAIDIWSLGIFLYELLRGHTPFAGKTEQEILAMLGDPDWLERLFRHPCVHNGQVLPAVPPLIETVKDTLRKMLAVDPAHRHTARQLLETDPWIRFYYYDVRELGPRSDPAAHYPLGDPFATNGKYPLPAPSPAHTQTTQTDSDGSPPTHYPPDPPVPPVVDVAAARVESSQQRKDSKDGDDKGRGNGAGDGDGNGHRGGQQQQQQQFFDCEEGTREAAGSV</sequence>
<evidence type="ECO:0000256" key="6">
    <source>
        <dbReference type="PIRSR" id="PIRSR630616-1"/>
    </source>
</evidence>
<dbReference type="PANTHER" id="PTHR24350">
    <property type="entry name" value="SERINE/THREONINE-PROTEIN KINASE IAL-RELATED"/>
    <property type="match status" value="1"/>
</dbReference>
<dbReference type="EMBL" id="CDMY01000840">
    <property type="protein sequence ID" value="CEM34986.1"/>
    <property type="molecule type" value="Genomic_DNA"/>
</dbReference>
<dbReference type="AlphaFoldDB" id="A0A0G4GVT0"/>
<feature type="binding site" evidence="9">
    <location>
        <position position="175"/>
    </location>
    <ligand>
        <name>ATP</name>
        <dbReference type="ChEBI" id="CHEBI:30616"/>
    </ligand>
</feature>
<evidence type="ECO:0000256" key="4">
    <source>
        <dbReference type="ARBA" id="ARBA00022777"/>
    </source>
</evidence>
<dbReference type="Gene3D" id="1.10.510.10">
    <property type="entry name" value="Transferase(Phosphotransferase) domain 1"/>
    <property type="match status" value="1"/>
</dbReference>
<dbReference type="PROSITE" id="PS50011">
    <property type="entry name" value="PROTEIN_KINASE_DOM"/>
    <property type="match status" value="1"/>
</dbReference>
<name>A0A0G4GVT0_VITBC</name>
<evidence type="ECO:0000256" key="9">
    <source>
        <dbReference type="PROSITE-ProRule" id="PRU10141"/>
    </source>
</evidence>
<feature type="region of interest" description="Disordered" evidence="10">
    <location>
        <begin position="488"/>
        <end position="595"/>
    </location>
</feature>
<keyword evidence="13" id="KW-1185">Reference proteome</keyword>
<dbReference type="PROSITE" id="PS00107">
    <property type="entry name" value="PROTEIN_KINASE_ATP"/>
    <property type="match status" value="1"/>
</dbReference>
<keyword evidence="5 7" id="KW-0067">ATP-binding</keyword>
<dbReference type="InterPro" id="IPR030616">
    <property type="entry name" value="Aur-like"/>
</dbReference>
<accession>A0A0G4GVT0</accession>
<keyword evidence="2" id="KW-0808">Transferase</keyword>
<dbReference type="VEuPathDB" id="CryptoDB:Vbra_18782"/>
<evidence type="ECO:0000313" key="12">
    <source>
        <dbReference type="EMBL" id="CEM34986.1"/>
    </source>
</evidence>
<evidence type="ECO:0000256" key="2">
    <source>
        <dbReference type="ARBA" id="ARBA00022679"/>
    </source>
</evidence>
<evidence type="ECO:0000313" key="13">
    <source>
        <dbReference type="Proteomes" id="UP000041254"/>
    </source>
</evidence>
<feature type="compositionally biased region" description="Pro residues" evidence="10">
    <location>
        <begin position="522"/>
        <end position="532"/>
    </location>
</feature>
<dbReference type="STRING" id="1169540.A0A0G4GVT0"/>
<feature type="domain" description="Protein kinase" evidence="11">
    <location>
        <begin position="146"/>
        <end position="467"/>
    </location>
</feature>
<keyword evidence="1" id="KW-0723">Serine/threonine-protein kinase</keyword>
<evidence type="ECO:0000256" key="3">
    <source>
        <dbReference type="ARBA" id="ARBA00022741"/>
    </source>
</evidence>
<dbReference type="OrthoDB" id="5979581at2759"/>
<dbReference type="Proteomes" id="UP000041254">
    <property type="component" value="Unassembled WGS sequence"/>
</dbReference>
<dbReference type="InParanoid" id="A0A0G4GVT0"/>
<dbReference type="SUPFAM" id="SSF56112">
    <property type="entry name" value="Protein kinase-like (PK-like)"/>
    <property type="match status" value="1"/>
</dbReference>
<dbReference type="Pfam" id="PF00069">
    <property type="entry name" value="Pkinase"/>
    <property type="match status" value="1"/>
</dbReference>
<dbReference type="PROSITE" id="PS00108">
    <property type="entry name" value="PROTEIN_KINASE_ST"/>
    <property type="match status" value="1"/>
</dbReference>
<feature type="cross-link" description="Glycyl lysine isopeptide (Lys-Gly) (interchain with G-Cter in SUMO2)" evidence="8">
    <location>
        <position position="316"/>
    </location>
</feature>